<accession>A0A6J5MEP3</accession>
<gene>
    <name evidence="2" type="ORF">UFOVP1200_23</name>
    <name evidence="1" type="ORF">UFOVP469_50</name>
</gene>
<protein>
    <submittedName>
        <fullName evidence="1">Uncharacterized protein</fullName>
    </submittedName>
</protein>
<reference evidence="1" key="1">
    <citation type="submission" date="2020-04" db="EMBL/GenBank/DDBJ databases">
        <authorList>
            <person name="Chiriac C."/>
            <person name="Salcher M."/>
            <person name="Ghai R."/>
            <person name="Kavagutti S V."/>
        </authorList>
    </citation>
    <scope>NUCLEOTIDE SEQUENCE</scope>
</reference>
<sequence>MRTCRMDEQRCGTCHWCGGETRMMGAREGYTFASPHRIPTAEQMDAVYALTVDPKPPEQPASAPFALGYHAGMEYAARKLREALGVTL</sequence>
<proteinExistence type="predicted"/>
<organism evidence="1">
    <name type="scientific">uncultured Caudovirales phage</name>
    <dbReference type="NCBI Taxonomy" id="2100421"/>
    <lineage>
        <taxon>Viruses</taxon>
        <taxon>Duplodnaviria</taxon>
        <taxon>Heunggongvirae</taxon>
        <taxon>Uroviricota</taxon>
        <taxon>Caudoviricetes</taxon>
        <taxon>Peduoviridae</taxon>
        <taxon>Maltschvirus</taxon>
        <taxon>Maltschvirus maltsch</taxon>
    </lineage>
</organism>
<dbReference type="EMBL" id="LR796428">
    <property type="protein sequence ID" value="CAB4144742.1"/>
    <property type="molecule type" value="Genomic_DNA"/>
</dbReference>
<name>A0A6J5MEP3_9CAUD</name>
<evidence type="ECO:0000313" key="1">
    <source>
        <dbReference type="EMBL" id="CAB4144742.1"/>
    </source>
</evidence>
<evidence type="ECO:0000313" key="2">
    <source>
        <dbReference type="EMBL" id="CAB4189908.1"/>
    </source>
</evidence>
<dbReference type="EMBL" id="LR797153">
    <property type="protein sequence ID" value="CAB4189908.1"/>
    <property type="molecule type" value="Genomic_DNA"/>
</dbReference>